<evidence type="ECO:0000256" key="1">
    <source>
        <dbReference type="ARBA" id="ARBA00004114"/>
    </source>
</evidence>
<dbReference type="Proteomes" id="UP000515162">
    <property type="component" value="Chromosome 2L"/>
</dbReference>
<dbReference type="CTD" id="34158"/>
<dbReference type="GeneID" id="117150824"/>
<comment type="subcellular location">
    <subcellularLocation>
        <location evidence="1">Cytoplasm</location>
        <location evidence="1">Cytoskeleton</location>
        <location evidence="1">Microtubule organizing center</location>
        <location evidence="1">Centrosome</location>
        <location evidence="1">Centriole</location>
    </subcellularLocation>
</comment>
<organism evidence="7 8">
    <name type="scientific">Drosophila mauritiana</name>
    <name type="common">Fruit fly</name>
    <dbReference type="NCBI Taxonomy" id="7226"/>
    <lineage>
        <taxon>Eukaryota</taxon>
        <taxon>Metazoa</taxon>
        <taxon>Ecdysozoa</taxon>
        <taxon>Arthropoda</taxon>
        <taxon>Hexapoda</taxon>
        <taxon>Insecta</taxon>
        <taxon>Pterygota</taxon>
        <taxon>Neoptera</taxon>
        <taxon>Endopterygota</taxon>
        <taxon>Diptera</taxon>
        <taxon>Brachycera</taxon>
        <taxon>Muscomorpha</taxon>
        <taxon>Ephydroidea</taxon>
        <taxon>Drosophilidae</taxon>
        <taxon>Drosophila</taxon>
        <taxon>Sophophora</taxon>
    </lineage>
</organism>
<keyword evidence="2" id="KW-0963">Cytoplasm</keyword>
<evidence type="ECO:0000259" key="6">
    <source>
        <dbReference type="Pfam" id="PF15503"/>
    </source>
</evidence>
<dbReference type="AlphaFoldDB" id="A0A6P8LHR6"/>
<feature type="region of interest" description="Disordered" evidence="5">
    <location>
        <begin position="39"/>
        <end position="63"/>
    </location>
</feature>
<evidence type="ECO:0000256" key="4">
    <source>
        <dbReference type="ARBA" id="ARBA00029452"/>
    </source>
</evidence>
<dbReference type="GO" id="GO:0005814">
    <property type="term" value="C:centriole"/>
    <property type="evidence" value="ECO:0007669"/>
    <property type="project" value="UniProtKB-SubCell"/>
</dbReference>
<keyword evidence="3" id="KW-0206">Cytoskeleton</keyword>
<protein>
    <submittedName>
        <fullName evidence="8">Uncharacterized protein LOC117150824</fullName>
    </submittedName>
</protein>
<evidence type="ECO:0000256" key="5">
    <source>
        <dbReference type="SAM" id="MobiDB-lite"/>
    </source>
</evidence>
<reference evidence="8" key="1">
    <citation type="submission" date="2025-08" db="UniProtKB">
        <authorList>
            <consortium name="RefSeq"/>
        </authorList>
    </citation>
    <scope>IDENTIFICATION</scope>
    <source>
        <strain evidence="8">Mau12</strain>
        <tissue evidence="8">Whole Body</tissue>
    </source>
</reference>
<evidence type="ECO:0000313" key="8">
    <source>
        <dbReference type="RefSeq" id="XP_033173781.1"/>
    </source>
</evidence>
<dbReference type="Pfam" id="PF15503">
    <property type="entry name" value="PPP1R35_C"/>
    <property type="match status" value="1"/>
</dbReference>
<dbReference type="RefSeq" id="XP_033173781.1">
    <property type="nucleotide sequence ID" value="XM_033317890.1"/>
</dbReference>
<proteinExistence type="inferred from homology"/>
<evidence type="ECO:0000256" key="2">
    <source>
        <dbReference type="ARBA" id="ARBA00022490"/>
    </source>
</evidence>
<feature type="domain" description="Protein phosphatase 1 regulatory subunit 35 C-terminal" evidence="6">
    <location>
        <begin position="81"/>
        <end position="165"/>
    </location>
</feature>
<evidence type="ECO:0000256" key="3">
    <source>
        <dbReference type="ARBA" id="ARBA00023212"/>
    </source>
</evidence>
<comment type="similarity">
    <text evidence="4">Belongs to the PPP1R35 family.</text>
</comment>
<sequence>MPHKRRNRVHANQRNFTTRLVSVAKQVSAPPNVLVESCNGAHAENSSPGSPKAKGGAMTNGKNPKNQLAVPICNTTVRKQNEAHIVSNIKLQMNFHKESNLIAPQITKKMNFAPNRVVFGVLVPLNVNDSVLVPHNNKPDALKQTSKESESCKAISEPQLANYVEKVDSIIMPVKEPVLSLFWVPEPFDFFGAYKRTYN</sequence>
<accession>A0A6P8LHR6</accession>
<evidence type="ECO:0000313" key="7">
    <source>
        <dbReference type="Proteomes" id="UP000515162"/>
    </source>
</evidence>
<dbReference type="InterPro" id="IPR029135">
    <property type="entry name" value="PPP1R35_C"/>
</dbReference>
<gene>
    <name evidence="8" type="primary">LOC117150824</name>
</gene>
<keyword evidence="7" id="KW-1185">Reference proteome</keyword>
<name>A0A6P8LHR6_DROMA</name>